<keyword evidence="1" id="KW-0732">Signal</keyword>
<proteinExistence type="predicted"/>
<evidence type="ECO:0000256" key="1">
    <source>
        <dbReference type="SAM" id="SignalP"/>
    </source>
</evidence>
<evidence type="ECO:0000313" key="2">
    <source>
        <dbReference type="EMBL" id="MBB3969596.1"/>
    </source>
</evidence>
<organism evidence="3 4">
    <name type="scientific">Mucilaginibacter phyllosphaerae</name>
    <dbReference type="NCBI Taxonomy" id="1812349"/>
    <lineage>
        <taxon>Bacteria</taxon>
        <taxon>Pseudomonadati</taxon>
        <taxon>Bacteroidota</taxon>
        <taxon>Sphingobacteriia</taxon>
        <taxon>Sphingobacteriales</taxon>
        <taxon>Sphingobacteriaceae</taxon>
        <taxon>Mucilaginibacter</taxon>
    </lineage>
</organism>
<dbReference type="PROSITE" id="PS51257">
    <property type="entry name" value="PROKAR_LIPOPROTEIN"/>
    <property type="match status" value="1"/>
</dbReference>
<gene>
    <name evidence="3" type="ORF">E2R65_13765</name>
    <name evidence="2" type="ORF">GGR35_002209</name>
</gene>
<feature type="chain" id="PRO_5044616373" evidence="1">
    <location>
        <begin position="19"/>
        <end position="136"/>
    </location>
</feature>
<evidence type="ECO:0000313" key="4">
    <source>
        <dbReference type="Proteomes" id="UP000297248"/>
    </source>
</evidence>
<comment type="caution">
    <text evidence="3">The sequence shown here is derived from an EMBL/GenBank/DDBJ whole genome shotgun (WGS) entry which is preliminary data.</text>
</comment>
<reference evidence="3 4" key="1">
    <citation type="journal article" date="2016" name="Int. J. Syst. Evol. Microbiol.">
        <title>Proposal of Mucilaginibacter phyllosphaerae sp. nov. isolated from the phyllosphere of Galium album.</title>
        <authorList>
            <person name="Aydogan E.L."/>
            <person name="Busse H.J."/>
            <person name="Moser G."/>
            <person name="Muller C."/>
            <person name="Kampfer P."/>
            <person name="Glaeser S.P."/>
        </authorList>
    </citation>
    <scope>NUCLEOTIDE SEQUENCE [LARGE SCALE GENOMIC DNA]</scope>
    <source>
        <strain evidence="3 4">PP-F2FG21</strain>
    </source>
</reference>
<dbReference type="Proteomes" id="UP000297248">
    <property type="component" value="Unassembled WGS sequence"/>
</dbReference>
<accession>A0A4Y8AAK2</accession>
<dbReference type="EMBL" id="SNQG01000005">
    <property type="protein sequence ID" value="TEW64985.1"/>
    <property type="molecule type" value="Genomic_DNA"/>
</dbReference>
<sequence length="136" mass="14852">MKKLLSILCLSIVVLTVASCKKETVVAPNTNRTFIFDIAASDWQQTTNQVSYYTNLNEPALDNYLHLNGAVLVYISFDGEKTYEQVPETYEGVAYSFSHQTGSIQVLAQAFDGGLPAINKPGAATIKVVLIDSDTN</sequence>
<protein>
    <submittedName>
        <fullName evidence="3">Uncharacterized protein</fullName>
    </submittedName>
</protein>
<evidence type="ECO:0000313" key="5">
    <source>
        <dbReference type="Proteomes" id="UP000583101"/>
    </source>
</evidence>
<name>A0A4Y8AAK2_9SPHI</name>
<evidence type="ECO:0000313" key="3">
    <source>
        <dbReference type="EMBL" id="TEW64985.1"/>
    </source>
</evidence>
<dbReference type="OrthoDB" id="672896at2"/>
<reference evidence="3" key="2">
    <citation type="submission" date="2019-03" db="EMBL/GenBank/DDBJ databases">
        <authorList>
            <person name="Yan Y.-Q."/>
            <person name="Du Z.-J."/>
        </authorList>
    </citation>
    <scope>NUCLEOTIDE SEQUENCE</scope>
    <source>
        <strain evidence="3">PP-F2FG21</strain>
    </source>
</reference>
<reference evidence="2 5" key="3">
    <citation type="submission" date="2020-08" db="EMBL/GenBank/DDBJ databases">
        <title>Genomic Encyclopedia of Type Strains, Phase IV (KMG-IV): sequencing the most valuable type-strain genomes for metagenomic binning, comparative biology and taxonomic classification.</title>
        <authorList>
            <person name="Goeker M."/>
        </authorList>
    </citation>
    <scope>NUCLEOTIDE SEQUENCE [LARGE SCALE GENOMIC DNA]</scope>
    <source>
        <strain evidence="2 5">DSM 100995</strain>
    </source>
</reference>
<feature type="signal peptide" evidence="1">
    <location>
        <begin position="1"/>
        <end position="18"/>
    </location>
</feature>
<dbReference type="AlphaFoldDB" id="A0A4Y8AAK2"/>
<keyword evidence="5" id="KW-1185">Reference proteome</keyword>
<dbReference type="RefSeq" id="WP_134337060.1">
    <property type="nucleotide sequence ID" value="NZ_BMCZ01000005.1"/>
</dbReference>
<dbReference type="Proteomes" id="UP000583101">
    <property type="component" value="Unassembled WGS sequence"/>
</dbReference>
<dbReference type="EMBL" id="JACIEG010000004">
    <property type="protein sequence ID" value="MBB3969596.1"/>
    <property type="molecule type" value="Genomic_DNA"/>
</dbReference>